<reference evidence="4" key="2">
    <citation type="journal article" date="2019" name="Int. J. Syst. Evol. Microbiol.">
        <title>The Global Catalogue of Microorganisms (GCM) 10K type strain sequencing project: providing services to taxonomists for standard genome sequencing and annotation.</title>
        <authorList>
            <consortium name="The Broad Institute Genomics Platform"/>
            <consortium name="The Broad Institute Genome Sequencing Center for Infectious Disease"/>
            <person name="Wu L."/>
            <person name="Ma J."/>
        </authorList>
    </citation>
    <scope>NUCLEOTIDE SEQUENCE [LARGE SCALE GENOMIC DNA]</scope>
    <source>
        <strain evidence="4">CCUG 66188</strain>
    </source>
</reference>
<reference evidence="2" key="1">
    <citation type="journal article" date="2014" name="Int. J. Syst. Evol. Microbiol.">
        <title>Complete genome of a new Firmicutes species belonging to the dominant human colonic microbiota ('Ruminococcus bicirculans') reveals two chromosomes and a selective capacity to utilize plant glucans.</title>
        <authorList>
            <consortium name="NISC Comparative Sequencing Program"/>
            <person name="Wegmann U."/>
            <person name="Louis P."/>
            <person name="Goesmann A."/>
            <person name="Henrissat B."/>
            <person name="Duncan S.H."/>
            <person name="Flint H.J."/>
        </authorList>
    </citation>
    <scope>NUCLEOTIDE SEQUENCE</scope>
    <source>
        <strain evidence="2">NBRC 109054</strain>
    </source>
</reference>
<dbReference type="InterPro" id="IPR016185">
    <property type="entry name" value="PreATP-grasp_dom_sf"/>
</dbReference>
<dbReference type="SUPFAM" id="SSF52440">
    <property type="entry name" value="PreATP-grasp domain"/>
    <property type="match status" value="1"/>
</dbReference>
<evidence type="ECO:0000313" key="2">
    <source>
        <dbReference type="EMBL" id="MFC6762737.1"/>
    </source>
</evidence>
<dbReference type="EMBL" id="JBHSWG010000005">
    <property type="protein sequence ID" value="MFC6762737.1"/>
    <property type="molecule type" value="Genomic_DNA"/>
</dbReference>
<comment type="caution">
    <text evidence="2">The sequence shown here is derived from an EMBL/GenBank/DDBJ whole genome shotgun (WGS) entry which is preliminary data.</text>
</comment>
<reference evidence="2" key="3">
    <citation type="submission" date="2024-09" db="EMBL/GenBank/DDBJ databases">
        <authorList>
            <person name="Sun Q."/>
            <person name="Mori K."/>
        </authorList>
    </citation>
    <scope>NUCLEOTIDE SEQUENCE</scope>
    <source>
        <strain evidence="2">NBRC 109054</strain>
    </source>
</reference>
<feature type="domain" description="Biotin carboxylase-like N-terminal" evidence="1">
    <location>
        <begin position="3"/>
        <end position="34"/>
    </location>
</feature>
<sequence>MTISKLLVANRGEIAARVLRTAKARGLATAVLSHVAEQEGPT</sequence>
<proteinExistence type="predicted"/>
<evidence type="ECO:0000313" key="3">
    <source>
        <dbReference type="EMBL" id="MFC6763330.1"/>
    </source>
</evidence>
<gene>
    <name evidence="2" type="ORF">ACFQFQ_29210</name>
    <name evidence="3" type="ORF">ACFQFQ_32910</name>
</gene>
<evidence type="ECO:0000313" key="4">
    <source>
        <dbReference type="Proteomes" id="UP001596353"/>
    </source>
</evidence>
<accession>A0ABW2BAW9</accession>
<dbReference type="EMBL" id="JBHSWG010000010">
    <property type="protein sequence ID" value="MFC6763330.1"/>
    <property type="molecule type" value="Genomic_DNA"/>
</dbReference>
<name>A0ABW2BAW9_9RHOB</name>
<protein>
    <submittedName>
        <fullName evidence="2">Biotin carboxylase N-terminal domain-containing protein</fullName>
    </submittedName>
</protein>
<dbReference type="Pfam" id="PF00289">
    <property type="entry name" value="Biotin_carb_N"/>
    <property type="match status" value="1"/>
</dbReference>
<keyword evidence="4" id="KW-1185">Reference proteome</keyword>
<organism evidence="2 4">
    <name type="scientific">Sulfitobacter porphyrae</name>
    <dbReference type="NCBI Taxonomy" id="1246864"/>
    <lineage>
        <taxon>Bacteria</taxon>
        <taxon>Pseudomonadati</taxon>
        <taxon>Pseudomonadota</taxon>
        <taxon>Alphaproteobacteria</taxon>
        <taxon>Rhodobacterales</taxon>
        <taxon>Roseobacteraceae</taxon>
        <taxon>Sulfitobacter</taxon>
    </lineage>
</organism>
<dbReference type="Proteomes" id="UP001596353">
    <property type="component" value="Unassembled WGS sequence"/>
</dbReference>
<dbReference type="InterPro" id="IPR005481">
    <property type="entry name" value="BC-like_N"/>
</dbReference>
<dbReference type="Gene3D" id="3.40.50.20">
    <property type="match status" value="1"/>
</dbReference>
<evidence type="ECO:0000259" key="1">
    <source>
        <dbReference type="Pfam" id="PF00289"/>
    </source>
</evidence>